<reference evidence="8" key="1">
    <citation type="journal article" date="2011" name="Nat. Genet.">
        <title>The Arabidopsis lyrata genome sequence and the basis of rapid genome size change.</title>
        <authorList>
            <person name="Hu T.T."/>
            <person name="Pattyn P."/>
            <person name="Bakker E.G."/>
            <person name="Cao J."/>
            <person name="Cheng J.-F."/>
            <person name="Clark R.M."/>
            <person name="Fahlgren N."/>
            <person name="Fawcett J.A."/>
            <person name="Grimwood J."/>
            <person name="Gundlach H."/>
            <person name="Haberer G."/>
            <person name="Hollister J.D."/>
            <person name="Ossowski S."/>
            <person name="Ottilar R.P."/>
            <person name="Salamov A.A."/>
            <person name="Schneeberger K."/>
            <person name="Spannagl M."/>
            <person name="Wang X."/>
            <person name="Yang L."/>
            <person name="Nasrallah M.E."/>
            <person name="Bergelson J."/>
            <person name="Carrington J.C."/>
            <person name="Gaut B.S."/>
            <person name="Schmutz J."/>
            <person name="Mayer K.F.X."/>
            <person name="Van de Peer Y."/>
            <person name="Grigoriev I.V."/>
            <person name="Nordborg M."/>
            <person name="Weigel D."/>
            <person name="Guo Y.-L."/>
        </authorList>
    </citation>
    <scope>NUCLEOTIDE SEQUENCE [LARGE SCALE GENOMIC DNA]</scope>
    <source>
        <strain evidence="8">cv. MN47</strain>
    </source>
</reference>
<keyword evidence="6" id="KW-0378">Hydrolase</keyword>
<evidence type="ECO:0000256" key="5">
    <source>
        <dbReference type="ARBA" id="ARBA00023316"/>
    </source>
</evidence>
<proteinExistence type="inferred from homology"/>
<dbReference type="InterPro" id="IPR004963">
    <property type="entry name" value="PAE/NOTUM"/>
</dbReference>
<accession>D7L7V2</accession>
<keyword evidence="5 6" id="KW-0961">Cell wall biogenesis/degradation</keyword>
<comment type="subcellular location">
    <subcellularLocation>
        <location evidence="2 6">Secreted</location>
        <location evidence="2 6">Cell wall</location>
    </subcellularLocation>
</comment>
<protein>
    <recommendedName>
        <fullName evidence="6">Pectin acetylesterase</fullName>
        <ecNumber evidence="6">3.1.1.-</ecNumber>
    </recommendedName>
</protein>
<dbReference type="EMBL" id="GL348715">
    <property type="protein sequence ID" value="EFH60994.1"/>
    <property type="molecule type" value="Genomic_DNA"/>
</dbReference>
<evidence type="ECO:0000256" key="3">
    <source>
        <dbReference type="ARBA" id="ARBA00005784"/>
    </source>
</evidence>
<dbReference type="eggNOG" id="KOG4287">
    <property type="taxonomic scope" value="Eukaryota"/>
</dbReference>
<name>D7L7V2_ARALL</name>
<keyword evidence="6" id="KW-0964">Secreted</keyword>
<organism evidence="8">
    <name type="scientific">Arabidopsis lyrata subsp. lyrata</name>
    <name type="common">Lyre-leaved rock-cress</name>
    <dbReference type="NCBI Taxonomy" id="81972"/>
    <lineage>
        <taxon>Eukaryota</taxon>
        <taxon>Viridiplantae</taxon>
        <taxon>Streptophyta</taxon>
        <taxon>Embryophyta</taxon>
        <taxon>Tracheophyta</taxon>
        <taxon>Spermatophyta</taxon>
        <taxon>Magnoliopsida</taxon>
        <taxon>eudicotyledons</taxon>
        <taxon>Gunneridae</taxon>
        <taxon>Pentapetalae</taxon>
        <taxon>rosids</taxon>
        <taxon>malvids</taxon>
        <taxon>Brassicales</taxon>
        <taxon>Brassicaceae</taxon>
        <taxon>Camelineae</taxon>
        <taxon>Arabidopsis</taxon>
    </lineage>
</organism>
<comment type="similarity">
    <text evidence="3 6">Belongs to the pectinacetylesterase family.</text>
</comment>
<dbReference type="PANTHER" id="PTHR21562:SF83">
    <property type="entry name" value="PECTIN ACETYLESTERASE 4"/>
    <property type="match status" value="1"/>
</dbReference>
<dbReference type="STRING" id="81972.D7L7V2"/>
<dbReference type="PANTHER" id="PTHR21562">
    <property type="entry name" value="NOTUM-RELATED"/>
    <property type="match status" value="1"/>
</dbReference>
<dbReference type="AlphaFoldDB" id="D7L7V2"/>
<evidence type="ECO:0000313" key="7">
    <source>
        <dbReference type="EMBL" id="EFH60994.1"/>
    </source>
</evidence>
<dbReference type="EC" id="3.1.1.-" evidence="6"/>
<sequence length="444" mass="49382">MAIRSLLQCRKWSKSEWLVAAIGLVLIVFSFSFSVDSTSDSSVDRSDLVKLKLSSKAKERGACTVLPPKIHSSEKSFCLDGSLPGYHFHKGSGSGSKSWLLFLEGGGWCNTIESCSSRAMTSLGSSSFFEHKVAFQGVLSSDPSQNPDFFNWNRVLIRYCDGASFAGHPEAEFKNETRLFFRGQLIWEAIMDELLSMGMSHAKHNPSFCLAIPLMFLFVLHIFDKLQAILTGCSAGGLATLIHCDYFRDNLPRDAAVKCVSDGGYFLNVYVNCLLSQVTKFSRDLCLCCSQVSVPDVLGNPTMGSFFHDVVTLQDVDKSLDQNCVAKMEPSKIQNVLVPDSADIDEYWAMCRLNIQECDAAQMKVLHGFRSSLMDAIGEFHENKEGGMFINSCNSHCQIRESSWHSPTSPRIENKTIAESVGDWYFNRKPVKLIDCPYPCNTSC</sequence>
<evidence type="ECO:0000256" key="2">
    <source>
        <dbReference type="ARBA" id="ARBA00004191"/>
    </source>
</evidence>
<keyword evidence="4 6" id="KW-0134">Cell wall</keyword>
<evidence type="ECO:0000313" key="8">
    <source>
        <dbReference type="Proteomes" id="UP000008694"/>
    </source>
</evidence>
<dbReference type="Pfam" id="PF03283">
    <property type="entry name" value="PAE"/>
    <property type="match status" value="3"/>
</dbReference>
<dbReference type="ESTHER" id="arall-d7l7v2">
    <property type="family name" value="Pectinacetylesterase-Notum"/>
</dbReference>
<comment type="function">
    <text evidence="1 6">Hydrolyzes acetyl esters in homogalacturonan regions of pectin. In type I primary cell wall, galacturonic acid residues of pectin can be acetylated at the O-2 and O-3 positions. Decreasing the degree of acetylation of pectin gels in vitro alters their physical properties.</text>
</comment>
<evidence type="ECO:0000256" key="1">
    <source>
        <dbReference type="ARBA" id="ARBA00003534"/>
    </source>
</evidence>
<gene>
    <name evidence="7" type="ORF">ARALYDRAFT_897101</name>
</gene>
<dbReference type="GO" id="GO:0016787">
    <property type="term" value="F:hydrolase activity"/>
    <property type="evidence" value="ECO:0007669"/>
    <property type="project" value="UniProtKB-KW"/>
</dbReference>
<dbReference type="Gramene" id="scaffold_301071.1">
    <property type="protein sequence ID" value="scaffold_301071.1"/>
    <property type="gene ID" value="scaffold_301071.1"/>
</dbReference>
<keyword evidence="8" id="KW-1185">Reference proteome</keyword>
<dbReference type="Proteomes" id="UP000008694">
    <property type="component" value="Unassembled WGS sequence"/>
</dbReference>
<evidence type="ECO:0000256" key="6">
    <source>
        <dbReference type="RuleBase" id="RU363114"/>
    </source>
</evidence>
<dbReference type="HOGENOM" id="CLU_031008_0_0_1"/>
<dbReference type="GO" id="GO:0071555">
    <property type="term" value="P:cell wall organization"/>
    <property type="evidence" value="ECO:0007669"/>
    <property type="project" value="UniProtKB-KW"/>
</dbReference>
<evidence type="ECO:0000256" key="4">
    <source>
        <dbReference type="ARBA" id="ARBA00022512"/>
    </source>
</evidence>